<dbReference type="AlphaFoldDB" id="A0AAV7QTI7"/>
<evidence type="ECO:0000313" key="3">
    <source>
        <dbReference type="Proteomes" id="UP001066276"/>
    </source>
</evidence>
<proteinExistence type="predicted"/>
<evidence type="ECO:0000313" key="2">
    <source>
        <dbReference type="EMBL" id="KAJ1143310.1"/>
    </source>
</evidence>
<organism evidence="2 3">
    <name type="scientific">Pleurodeles waltl</name>
    <name type="common">Iberian ribbed newt</name>
    <dbReference type="NCBI Taxonomy" id="8319"/>
    <lineage>
        <taxon>Eukaryota</taxon>
        <taxon>Metazoa</taxon>
        <taxon>Chordata</taxon>
        <taxon>Craniata</taxon>
        <taxon>Vertebrata</taxon>
        <taxon>Euteleostomi</taxon>
        <taxon>Amphibia</taxon>
        <taxon>Batrachia</taxon>
        <taxon>Caudata</taxon>
        <taxon>Salamandroidea</taxon>
        <taxon>Salamandridae</taxon>
        <taxon>Pleurodelinae</taxon>
        <taxon>Pleurodeles</taxon>
    </lineage>
</organism>
<protein>
    <submittedName>
        <fullName evidence="2">Uncharacterized protein</fullName>
    </submittedName>
</protein>
<name>A0AAV7QTI7_PLEWA</name>
<evidence type="ECO:0000256" key="1">
    <source>
        <dbReference type="SAM" id="MobiDB-lite"/>
    </source>
</evidence>
<feature type="region of interest" description="Disordered" evidence="1">
    <location>
        <begin position="1"/>
        <end position="33"/>
    </location>
</feature>
<reference evidence="2" key="1">
    <citation type="journal article" date="2022" name="bioRxiv">
        <title>Sequencing and chromosome-scale assembly of the giantPleurodeles waltlgenome.</title>
        <authorList>
            <person name="Brown T."/>
            <person name="Elewa A."/>
            <person name="Iarovenko S."/>
            <person name="Subramanian E."/>
            <person name="Araus A.J."/>
            <person name="Petzold A."/>
            <person name="Susuki M."/>
            <person name="Suzuki K.-i.T."/>
            <person name="Hayashi T."/>
            <person name="Toyoda A."/>
            <person name="Oliveira C."/>
            <person name="Osipova E."/>
            <person name="Leigh N.D."/>
            <person name="Simon A."/>
            <person name="Yun M.H."/>
        </authorList>
    </citation>
    <scope>NUCLEOTIDE SEQUENCE</scope>
    <source>
        <strain evidence="2">20211129_DDA</strain>
        <tissue evidence="2">Liver</tissue>
    </source>
</reference>
<dbReference type="Proteomes" id="UP001066276">
    <property type="component" value="Chromosome 6"/>
</dbReference>
<comment type="caution">
    <text evidence="2">The sequence shown here is derived from an EMBL/GenBank/DDBJ whole genome shotgun (WGS) entry which is preliminary data.</text>
</comment>
<sequence length="177" mass="18373">MPPTQVSPAASGTPSPSPPVPYRSPWGCPPHHGQHRTSGVYTHWLLASAPQVASGPLCTPCGLSIGGGRLDPAPPSLLAPLTGYAEPAVYRVALARRGPSQARATTAPMPVGHEPQHHQLLRLPVARRDPPPLLSGPGFPGHRDQAITCGAGLTANVALELPGPLPLPLRTGPHPWP</sequence>
<gene>
    <name evidence="2" type="ORF">NDU88_009620</name>
</gene>
<accession>A0AAV7QTI7</accession>
<dbReference type="EMBL" id="JANPWB010000010">
    <property type="protein sequence ID" value="KAJ1143310.1"/>
    <property type="molecule type" value="Genomic_DNA"/>
</dbReference>
<keyword evidence="3" id="KW-1185">Reference proteome</keyword>